<dbReference type="InterPro" id="IPR007345">
    <property type="entry name" value="Polysacch_pyruvyl_Trfase"/>
</dbReference>
<feature type="domain" description="Polysaccharide pyruvyl transferase" evidence="1">
    <location>
        <begin position="67"/>
        <end position="366"/>
    </location>
</feature>
<keyword evidence="2" id="KW-0808">Transferase</keyword>
<evidence type="ECO:0000259" key="1">
    <source>
        <dbReference type="Pfam" id="PF04230"/>
    </source>
</evidence>
<name>A0A098EFQ8_9ZZZZ</name>
<dbReference type="PANTHER" id="PTHR36836">
    <property type="entry name" value="COLANIC ACID BIOSYNTHESIS PROTEIN WCAK"/>
    <property type="match status" value="1"/>
</dbReference>
<sequence>MTHKETHKEKKILIFQATPFAINRGLAAIFMGNLKVWKTYFPHDKIFVEPSYFSFASTSRALLYNTKYKNDDKIYLIKQTNSNATYTVKSFVRVCLVTAMNMLKCCGLDVSRILYFDKILNTYLASDIVLLSNNGDGFSDIYCRSQFISILTFIPYLVISMLNKPYIFLPQTITPFKRQLIKHFAKFILNKSILIMAREKETVKYLEIIGINKKKIFLVPDMAFVMEPCSLEHTNKILKEEGIKKNQRIIGISLRYIIKDGNLDKITYEKYVINMRKLIEYLTNCLDATVLLIPHSGIYTFNKINRDVLKKIKNKDKVYSTNKREYAVEELKGMIGECDLFIGAYMHANIGALSMCVPTIGLSYSYKFQGIFEMLGQEKYVINLKNLTYEELILKVEDAWNNREKKKRN</sequence>
<evidence type="ECO:0000313" key="2">
    <source>
        <dbReference type="EMBL" id="CEG13885.1"/>
    </source>
</evidence>
<dbReference type="GO" id="GO:0016740">
    <property type="term" value="F:transferase activity"/>
    <property type="evidence" value="ECO:0007669"/>
    <property type="project" value="UniProtKB-KW"/>
</dbReference>
<dbReference type="EMBL" id="CCXY01000428">
    <property type="protein sequence ID" value="CEG13885.1"/>
    <property type="molecule type" value="Genomic_DNA"/>
</dbReference>
<proteinExistence type="predicted"/>
<dbReference type="AlphaFoldDB" id="A0A098EFQ8"/>
<protein>
    <submittedName>
        <fullName evidence="2">Putative Polysaccharide pyruvyl transferase</fullName>
    </submittedName>
</protein>
<dbReference type="Pfam" id="PF04230">
    <property type="entry name" value="PS_pyruv_trans"/>
    <property type="match status" value="1"/>
</dbReference>
<reference evidence="2" key="1">
    <citation type="submission" date="2014-09" db="EMBL/GenBank/DDBJ databases">
        <authorList>
            <person name="Probst J Alexander"/>
        </authorList>
    </citation>
    <scope>NUCLEOTIDE SEQUENCE</scope>
</reference>
<accession>A0A098EFQ8</accession>
<gene>
    <name evidence="2" type="ORF">MSIBF_A630008</name>
</gene>
<dbReference type="SUPFAM" id="SSF53756">
    <property type="entry name" value="UDP-Glycosyltransferase/glycogen phosphorylase"/>
    <property type="match status" value="1"/>
</dbReference>
<organism evidence="2">
    <name type="scientific">groundwater metagenome</name>
    <dbReference type="NCBI Taxonomy" id="717931"/>
    <lineage>
        <taxon>unclassified sequences</taxon>
        <taxon>metagenomes</taxon>
        <taxon>ecological metagenomes</taxon>
    </lineage>
</organism>
<dbReference type="PANTHER" id="PTHR36836:SF1">
    <property type="entry name" value="COLANIC ACID BIOSYNTHESIS PROTEIN WCAK"/>
    <property type="match status" value="1"/>
</dbReference>